<name>A0ABQ9KNF5_HEVBR</name>
<proteinExistence type="predicted"/>
<evidence type="ECO:0000313" key="2">
    <source>
        <dbReference type="Proteomes" id="UP001174677"/>
    </source>
</evidence>
<gene>
    <name evidence="1" type="ORF">P3X46_028273</name>
</gene>
<dbReference type="SUPFAM" id="SSF50630">
    <property type="entry name" value="Acid proteases"/>
    <property type="match status" value="1"/>
</dbReference>
<dbReference type="CDD" id="cd00303">
    <property type="entry name" value="retropepsin_like"/>
    <property type="match status" value="1"/>
</dbReference>
<dbReference type="Gene3D" id="2.40.70.10">
    <property type="entry name" value="Acid Proteases"/>
    <property type="match status" value="1"/>
</dbReference>
<comment type="caution">
    <text evidence="1">The sequence shown here is derived from an EMBL/GenBank/DDBJ whole genome shotgun (WGS) entry which is preliminary data.</text>
</comment>
<organism evidence="1 2">
    <name type="scientific">Hevea brasiliensis</name>
    <name type="common">Para rubber tree</name>
    <name type="synonym">Siphonia brasiliensis</name>
    <dbReference type="NCBI Taxonomy" id="3981"/>
    <lineage>
        <taxon>Eukaryota</taxon>
        <taxon>Viridiplantae</taxon>
        <taxon>Streptophyta</taxon>
        <taxon>Embryophyta</taxon>
        <taxon>Tracheophyta</taxon>
        <taxon>Spermatophyta</taxon>
        <taxon>Magnoliopsida</taxon>
        <taxon>eudicotyledons</taxon>
        <taxon>Gunneridae</taxon>
        <taxon>Pentapetalae</taxon>
        <taxon>rosids</taxon>
        <taxon>fabids</taxon>
        <taxon>Malpighiales</taxon>
        <taxon>Euphorbiaceae</taxon>
        <taxon>Crotonoideae</taxon>
        <taxon>Micrandreae</taxon>
        <taxon>Hevea</taxon>
    </lineage>
</organism>
<dbReference type="PANTHER" id="PTHR33240:SF15">
    <property type="entry name" value="GAG-PRO-LIKE PROTEIN"/>
    <property type="match status" value="1"/>
</dbReference>
<keyword evidence="2" id="KW-1185">Reference proteome</keyword>
<dbReference type="PANTHER" id="PTHR33240">
    <property type="entry name" value="OS08G0508500 PROTEIN"/>
    <property type="match status" value="1"/>
</dbReference>
<dbReference type="EMBL" id="JARPOI010000016">
    <property type="protein sequence ID" value="KAJ9145946.1"/>
    <property type="molecule type" value="Genomic_DNA"/>
</dbReference>
<protein>
    <recommendedName>
        <fullName evidence="3">Peptidase A2 domain-containing protein</fullName>
    </recommendedName>
</protein>
<evidence type="ECO:0008006" key="3">
    <source>
        <dbReference type="Google" id="ProtNLM"/>
    </source>
</evidence>
<accession>A0ABQ9KNF5</accession>
<reference evidence="1" key="1">
    <citation type="journal article" date="2023" name="Plant Biotechnol. J.">
        <title>Chromosome-level wild Hevea brasiliensis genome provides new tools for genomic-assisted breeding and valuable loci to elevate rubber yield.</title>
        <authorList>
            <person name="Cheng H."/>
            <person name="Song X."/>
            <person name="Hu Y."/>
            <person name="Wu T."/>
            <person name="Yang Q."/>
            <person name="An Z."/>
            <person name="Feng S."/>
            <person name="Deng Z."/>
            <person name="Wu W."/>
            <person name="Zeng X."/>
            <person name="Tu M."/>
            <person name="Wang X."/>
            <person name="Huang H."/>
        </authorList>
    </citation>
    <scope>NUCLEOTIDE SEQUENCE</scope>
    <source>
        <strain evidence="1">MT/VB/25A 57/8</strain>
    </source>
</reference>
<evidence type="ECO:0000313" key="1">
    <source>
        <dbReference type="EMBL" id="KAJ9145946.1"/>
    </source>
</evidence>
<dbReference type="Proteomes" id="UP001174677">
    <property type="component" value="Chromosome 16"/>
</dbReference>
<sequence length="117" mass="12699">MVRRVLIDIGSSINLITLEVYEKLGLKKANLTKVAFPLVGLGDKTIPVAGTTNLIAILGDKIHKRTIYVEFVVVDIPLSYNAILGRPILNGNNILINMDYLCLKLLAPCGIAIVRGS</sequence>
<dbReference type="InterPro" id="IPR021109">
    <property type="entry name" value="Peptidase_aspartic_dom_sf"/>
</dbReference>